<accession>A0AAF0UHI8</accession>
<dbReference type="Pfam" id="PF17921">
    <property type="entry name" value="Integrase_H2C2"/>
    <property type="match status" value="1"/>
</dbReference>
<evidence type="ECO:0000259" key="1">
    <source>
        <dbReference type="Pfam" id="PF17921"/>
    </source>
</evidence>
<feature type="domain" description="Integrase zinc-binding" evidence="1">
    <location>
        <begin position="98"/>
        <end position="153"/>
    </location>
</feature>
<proteinExistence type="predicted"/>
<dbReference type="Proteomes" id="UP001234989">
    <property type="component" value="Chromosome 9"/>
</dbReference>
<dbReference type="InterPro" id="IPR052160">
    <property type="entry name" value="Gypsy_RT_Integrase-like"/>
</dbReference>
<dbReference type="EMBL" id="CP133620">
    <property type="protein sequence ID" value="WMV46420.1"/>
    <property type="molecule type" value="Genomic_DNA"/>
</dbReference>
<keyword evidence="3" id="KW-1185">Reference proteome</keyword>
<name>A0AAF0UHI8_SOLVR</name>
<evidence type="ECO:0000313" key="3">
    <source>
        <dbReference type="Proteomes" id="UP001234989"/>
    </source>
</evidence>
<protein>
    <recommendedName>
        <fullName evidence="1">Integrase zinc-binding domain-containing protein</fullName>
    </recommendedName>
</protein>
<dbReference type="AlphaFoldDB" id="A0AAF0UHI8"/>
<sequence>MSVLYQPSRANVVADALSRLSIGSVAHLEEDEIDLAIVIAHNGSDSSFMSEVKAKQGLGPILVELMEAVLKESIETFFQGRDGVLRYQGRFCVPNVDDLRDQILSEAHSSQYSIHPESTKMYHDLREVYWWDGMKKHIVEYVAKCPNCQQVKAQHQK</sequence>
<dbReference type="PANTHER" id="PTHR47266">
    <property type="entry name" value="ENDONUCLEASE-RELATED"/>
    <property type="match status" value="1"/>
</dbReference>
<gene>
    <name evidence="2" type="ORF">MTR67_039805</name>
</gene>
<dbReference type="InterPro" id="IPR041588">
    <property type="entry name" value="Integrase_H2C2"/>
</dbReference>
<organism evidence="2 3">
    <name type="scientific">Solanum verrucosum</name>
    <dbReference type="NCBI Taxonomy" id="315347"/>
    <lineage>
        <taxon>Eukaryota</taxon>
        <taxon>Viridiplantae</taxon>
        <taxon>Streptophyta</taxon>
        <taxon>Embryophyta</taxon>
        <taxon>Tracheophyta</taxon>
        <taxon>Spermatophyta</taxon>
        <taxon>Magnoliopsida</taxon>
        <taxon>eudicotyledons</taxon>
        <taxon>Gunneridae</taxon>
        <taxon>Pentapetalae</taxon>
        <taxon>asterids</taxon>
        <taxon>lamiids</taxon>
        <taxon>Solanales</taxon>
        <taxon>Solanaceae</taxon>
        <taxon>Solanoideae</taxon>
        <taxon>Solaneae</taxon>
        <taxon>Solanum</taxon>
    </lineage>
</organism>
<reference evidence="2" key="1">
    <citation type="submission" date="2023-08" db="EMBL/GenBank/DDBJ databases">
        <title>A de novo genome assembly of Solanum verrucosum Schlechtendal, a Mexican diploid species geographically isolated from the other diploid A-genome species in potato relatives.</title>
        <authorList>
            <person name="Hosaka K."/>
        </authorList>
    </citation>
    <scope>NUCLEOTIDE SEQUENCE</scope>
    <source>
        <tissue evidence="2">Young leaves</tissue>
    </source>
</reference>
<dbReference type="Gene3D" id="1.10.340.70">
    <property type="match status" value="1"/>
</dbReference>
<evidence type="ECO:0000313" key="2">
    <source>
        <dbReference type="EMBL" id="WMV46420.1"/>
    </source>
</evidence>